<feature type="transmembrane region" description="Helical" evidence="1">
    <location>
        <begin position="34"/>
        <end position="58"/>
    </location>
</feature>
<dbReference type="RefSeq" id="WP_130168397.1">
    <property type="nucleotide sequence ID" value="NZ_SGSQ01000009.1"/>
</dbReference>
<keyword evidence="1" id="KW-1133">Transmembrane helix</keyword>
<accession>A0A4Q7AH03</accession>
<dbReference type="EMBL" id="SGSQ01000009">
    <property type="protein sequence ID" value="RZG47023.1"/>
    <property type="molecule type" value="Genomic_DNA"/>
</dbReference>
<name>A0A4Q7AH03_9GAMM</name>
<reference evidence="2 3" key="1">
    <citation type="submission" date="2019-02" db="EMBL/GenBank/DDBJ databases">
        <title>The Batch Genome Submission of Acinetobacter spp. strains.</title>
        <authorList>
            <person name="Qin J."/>
            <person name="Hu Y."/>
            <person name="Ye H."/>
            <person name="Wei L."/>
            <person name="Feng Y."/>
            <person name="Zong Z."/>
        </authorList>
    </citation>
    <scope>NUCLEOTIDE SEQUENCE [LARGE SCALE GENOMIC DNA]</scope>
    <source>
        <strain evidence="2 3">WCHAW060049</strain>
    </source>
</reference>
<evidence type="ECO:0000256" key="1">
    <source>
        <dbReference type="SAM" id="Phobius"/>
    </source>
</evidence>
<protein>
    <submittedName>
        <fullName evidence="2">Uncharacterized protein</fullName>
    </submittedName>
</protein>
<sequence>MRNSKLDQLCAKRIKSSDFAQKPKYQPLLTRTEFFAFLIIFLMVAICTGYLTITTYFAQG</sequence>
<proteinExistence type="predicted"/>
<dbReference type="Proteomes" id="UP000293863">
    <property type="component" value="Unassembled WGS sequence"/>
</dbReference>
<evidence type="ECO:0000313" key="2">
    <source>
        <dbReference type="EMBL" id="RZG47023.1"/>
    </source>
</evidence>
<dbReference type="AlphaFoldDB" id="A0A4Q7AH03"/>
<gene>
    <name evidence="2" type="ORF">EXU28_07485</name>
</gene>
<comment type="caution">
    <text evidence="2">The sequence shown here is derived from an EMBL/GenBank/DDBJ whole genome shotgun (WGS) entry which is preliminary data.</text>
</comment>
<organism evidence="2 3">
    <name type="scientific">Acinetobacter wuhouensis</name>
    <dbReference type="NCBI Taxonomy" id="1879050"/>
    <lineage>
        <taxon>Bacteria</taxon>
        <taxon>Pseudomonadati</taxon>
        <taxon>Pseudomonadota</taxon>
        <taxon>Gammaproteobacteria</taxon>
        <taxon>Moraxellales</taxon>
        <taxon>Moraxellaceae</taxon>
        <taxon>Acinetobacter</taxon>
    </lineage>
</organism>
<keyword evidence="1" id="KW-0812">Transmembrane</keyword>
<keyword evidence="1" id="KW-0472">Membrane</keyword>
<evidence type="ECO:0000313" key="3">
    <source>
        <dbReference type="Proteomes" id="UP000293863"/>
    </source>
</evidence>
<keyword evidence="3" id="KW-1185">Reference proteome</keyword>